<keyword evidence="3" id="KW-1185">Reference proteome</keyword>
<evidence type="ECO:0000313" key="3">
    <source>
        <dbReference type="Proteomes" id="UP001301731"/>
    </source>
</evidence>
<evidence type="ECO:0000313" key="2">
    <source>
        <dbReference type="EMBL" id="WOX24727.1"/>
    </source>
</evidence>
<evidence type="ECO:0000256" key="1">
    <source>
        <dbReference type="SAM" id="MobiDB-lite"/>
    </source>
</evidence>
<feature type="region of interest" description="Disordered" evidence="1">
    <location>
        <begin position="84"/>
        <end position="111"/>
    </location>
</feature>
<dbReference type="EMBL" id="CP137573">
    <property type="protein sequence ID" value="WOX24727.1"/>
    <property type="molecule type" value="Genomic_DNA"/>
</dbReference>
<gene>
    <name evidence="2" type="ORF">R2D22_26440</name>
</gene>
<dbReference type="Proteomes" id="UP001301731">
    <property type="component" value="Chromosome"/>
</dbReference>
<feature type="compositionally biased region" description="Low complexity" evidence="1">
    <location>
        <begin position="84"/>
        <end position="94"/>
    </location>
</feature>
<proteinExistence type="predicted"/>
<dbReference type="RefSeq" id="WP_318107173.1">
    <property type="nucleotide sequence ID" value="NZ_CP137573.1"/>
</dbReference>
<sequence>MALLSAVAALLGVLLLCPDIGRPSHGVAGPSHGGDGITAGRTVAPVGPHALNEYLCPYDRGDCRLLPALSPAVLTAPPPAAPVEAAGPVPRAAASDGGGRIPRSGARPRAPDLHVLQVLRT</sequence>
<protein>
    <recommendedName>
        <fullName evidence="4">Secreted protein</fullName>
    </recommendedName>
</protein>
<organism evidence="2 3">
    <name type="scientific">Streptomyces solicathayae</name>
    <dbReference type="NCBI Taxonomy" id="3081768"/>
    <lineage>
        <taxon>Bacteria</taxon>
        <taxon>Bacillati</taxon>
        <taxon>Actinomycetota</taxon>
        <taxon>Actinomycetes</taxon>
        <taxon>Kitasatosporales</taxon>
        <taxon>Streptomycetaceae</taxon>
        <taxon>Streptomyces</taxon>
    </lineage>
</organism>
<accession>A0ABZ0LYY3</accession>
<reference evidence="2 3" key="1">
    <citation type="submission" date="2023-10" db="EMBL/GenBank/DDBJ databases">
        <title>The genome sequence of Streptomyces sp. HUAS YS2.</title>
        <authorList>
            <person name="Mo P."/>
        </authorList>
    </citation>
    <scope>NUCLEOTIDE SEQUENCE [LARGE SCALE GENOMIC DNA]</scope>
    <source>
        <strain evidence="2 3">HUAS YS2</strain>
    </source>
</reference>
<evidence type="ECO:0008006" key="4">
    <source>
        <dbReference type="Google" id="ProtNLM"/>
    </source>
</evidence>
<name>A0ABZ0LYY3_9ACTN</name>